<dbReference type="PANTHER" id="PTHR21581">
    <property type="entry name" value="D-ALANYL-D-ALANINE CARBOXYPEPTIDASE"/>
    <property type="match status" value="1"/>
</dbReference>
<evidence type="ECO:0000256" key="1">
    <source>
        <dbReference type="ARBA" id="ARBA00007164"/>
    </source>
</evidence>
<evidence type="ECO:0000256" key="4">
    <source>
        <dbReference type="ARBA" id="ARBA00022960"/>
    </source>
</evidence>
<comment type="similarity">
    <text evidence="1 7">Belongs to the peptidase S11 family.</text>
</comment>
<dbReference type="InterPro" id="IPR018044">
    <property type="entry name" value="Peptidase_S11"/>
</dbReference>
<evidence type="ECO:0000256" key="5">
    <source>
        <dbReference type="ARBA" id="ARBA00022984"/>
    </source>
</evidence>
<keyword evidence="5" id="KW-0573">Peptidoglycan synthesis</keyword>
<keyword evidence="3 10" id="KW-0378">Hydrolase</keyword>
<dbReference type="InterPro" id="IPR001967">
    <property type="entry name" value="Peptidase_S11_N"/>
</dbReference>
<evidence type="ECO:0000256" key="7">
    <source>
        <dbReference type="RuleBase" id="RU004016"/>
    </source>
</evidence>
<dbReference type="EMBL" id="JAQBIE010000034">
    <property type="protein sequence ID" value="MDB6179405.1"/>
    <property type="molecule type" value="Genomic_DNA"/>
</dbReference>
<evidence type="ECO:0000256" key="8">
    <source>
        <dbReference type="SAM" id="SignalP"/>
    </source>
</evidence>
<evidence type="ECO:0000259" key="9">
    <source>
        <dbReference type="Pfam" id="PF00768"/>
    </source>
</evidence>
<evidence type="ECO:0000256" key="3">
    <source>
        <dbReference type="ARBA" id="ARBA00022801"/>
    </source>
</evidence>
<dbReference type="SUPFAM" id="SSF56601">
    <property type="entry name" value="beta-lactamase/transpeptidase-like"/>
    <property type="match status" value="1"/>
</dbReference>
<keyword evidence="11" id="KW-1185">Reference proteome</keyword>
<dbReference type="Pfam" id="PF00768">
    <property type="entry name" value="Peptidase_S11"/>
    <property type="match status" value="1"/>
</dbReference>
<evidence type="ECO:0000313" key="11">
    <source>
        <dbReference type="Proteomes" id="UP001165641"/>
    </source>
</evidence>
<reference evidence="10" key="1">
    <citation type="submission" date="2022-12" db="EMBL/GenBank/DDBJ databases">
        <title>Paracoccus onchidii sp. nov., isolated from a marine invertebrate from the South China Sea.</title>
        <authorList>
            <person name="Xu S."/>
            <person name="Liu Z."/>
            <person name="Xu Y."/>
        </authorList>
    </citation>
    <scope>NUCLEOTIDE SEQUENCE</scope>
    <source>
        <strain evidence="10">Z330</strain>
    </source>
</reference>
<accession>A0ABT4ZJ78</accession>
<sequence>MTARLWAFIILAVLAPAALSAAPFAAYVMDARTGKPVYSQNADTKLHPASLTKMMTLYMAFTAIERGQVRLDSKVLISSNAAAEPPSKLGLRAGQRIELRYLIRAAAIKSANDAATAIGEGLAGSETAFAQQMTSMARALGMRNTRFLNANGLTQEGHYSTAHDMSILGRRLFYDFPQYYNLFSRRSADAGIKKVSSTNRRFLDGYQGADGIKTGYTRAAGFNLTASAQRGNKRLIATVFGGTSTAQRNQVMGQLLDSGFGRVPNRVREVRPQKPQLLTQKVVRRAKVEPKPAATRPEPQRLVLKSSEPPARVVRQTASTAAVSDPLAAAVRKATQAQLSSSALRLTASARPRLRPAVRGNALQDALETAVAATPTEPQDNPAQSASLAAPVLQASARPARAPRSRASTAALGNQDAEAIARAVAAATAPDGQQSLSLLASPAPKPRSETVILAAMGEGDISNPEALEIVSRPEESGRYWGVNLGLYRSHAEAEKLLLKTALQDGTVLDGADRRIADTIRGFDANFVNLSKADAYLACDRLRARSQKCKVVGP</sequence>
<protein>
    <submittedName>
        <fullName evidence="10">Serine hydrolase</fullName>
    </submittedName>
</protein>
<keyword evidence="6" id="KW-0961">Cell wall biogenesis/degradation</keyword>
<dbReference type="InterPro" id="IPR012338">
    <property type="entry name" value="Beta-lactam/transpept-like"/>
</dbReference>
<dbReference type="GO" id="GO:0016787">
    <property type="term" value="F:hydrolase activity"/>
    <property type="evidence" value="ECO:0007669"/>
    <property type="project" value="UniProtKB-KW"/>
</dbReference>
<feature type="chain" id="PRO_5047333938" evidence="8">
    <location>
        <begin position="26"/>
        <end position="553"/>
    </location>
</feature>
<feature type="domain" description="Peptidase S11 D-alanyl-D-alanine carboxypeptidase A N-terminal" evidence="9">
    <location>
        <begin position="25"/>
        <end position="242"/>
    </location>
</feature>
<keyword evidence="2 8" id="KW-0732">Signal</keyword>
<gene>
    <name evidence="10" type="ORF">PAF17_18125</name>
</gene>
<name>A0ABT4ZJ78_9RHOB</name>
<dbReference type="Gene3D" id="3.40.710.10">
    <property type="entry name" value="DD-peptidase/beta-lactamase superfamily"/>
    <property type="match status" value="1"/>
</dbReference>
<evidence type="ECO:0000256" key="6">
    <source>
        <dbReference type="ARBA" id="ARBA00023316"/>
    </source>
</evidence>
<organism evidence="10 11">
    <name type="scientific">Paracoccus onchidii</name>
    <dbReference type="NCBI Taxonomy" id="3017813"/>
    <lineage>
        <taxon>Bacteria</taxon>
        <taxon>Pseudomonadati</taxon>
        <taxon>Pseudomonadota</taxon>
        <taxon>Alphaproteobacteria</taxon>
        <taxon>Rhodobacterales</taxon>
        <taxon>Paracoccaceae</taxon>
        <taxon>Paracoccus</taxon>
    </lineage>
</organism>
<evidence type="ECO:0000313" key="10">
    <source>
        <dbReference type="EMBL" id="MDB6179405.1"/>
    </source>
</evidence>
<comment type="caution">
    <text evidence="10">The sequence shown here is derived from an EMBL/GenBank/DDBJ whole genome shotgun (WGS) entry which is preliminary data.</text>
</comment>
<dbReference type="PANTHER" id="PTHR21581:SF6">
    <property type="entry name" value="TRAFFICKING PROTEIN PARTICLE COMPLEX SUBUNIT 12"/>
    <property type="match status" value="1"/>
</dbReference>
<proteinExistence type="inferred from homology"/>
<dbReference type="PRINTS" id="PR00725">
    <property type="entry name" value="DADACBPTASE1"/>
</dbReference>
<feature type="signal peptide" evidence="8">
    <location>
        <begin position="1"/>
        <end position="25"/>
    </location>
</feature>
<evidence type="ECO:0000256" key="2">
    <source>
        <dbReference type="ARBA" id="ARBA00022729"/>
    </source>
</evidence>
<keyword evidence="4" id="KW-0133">Cell shape</keyword>
<dbReference type="Proteomes" id="UP001165641">
    <property type="component" value="Unassembled WGS sequence"/>
</dbReference>